<dbReference type="PROSITE" id="PS51257">
    <property type="entry name" value="PROKAR_LIPOPROTEIN"/>
    <property type="match status" value="1"/>
</dbReference>
<dbReference type="OrthoDB" id="5703633at2"/>
<keyword evidence="4" id="KW-1185">Reference proteome</keyword>
<dbReference type="InterPro" id="IPR018247">
    <property type="entry name" value="EF_Hand_1_Ca_BS"/>
</dbReference>
<keyword evidence="1" id="KW-0732">Signal</keyword>
<accession>A0A4R2IDP3</accession>
<reference evidence="3 4" key="1">
    <citation type="journal article" date="2015" name="Stand. Genomic Sci.">
        <title>Genomic Encyclopedia of Bacterial and Archaeal Type Strains, Phase III: the genomes of soil and plant-associated and newly described type strains.</title>
        <authorList>
            <person name="Whitman W.B."/>
            <person name="Woyke T."/>
            <person name="Klenk H.P."/>
            <person name="Zhou Y."/>
            <person name="Lilburn T.G."/>
            <person name="Beck B.J."/>
            <person name="De Vos P."/>
            <person name="Vandamme P."/>
            <person name="Eisen J.A."/>
            <person name="Garrity G."/>
            <person name="Hugenholtz P."/>
            <person name="Kyrpides N.C."/>
        </authorList>
    </citation>
    <scope>NUCLEOTIDE SEQUENCE [LARGE SCALE GENOMIC DNA]</scope>
    <source>
        <strain evidence="3 4">A3</strain>
    </source>
</reference>
<comment type="caution">
    <text evidence="3">The sequence shown here is derived from an EMBL/GenBank/DDBJ whole genome shotgun (WGS) entry which is preliminary data.</text>
</comment>
<organism evidence="3 4">
    <name type="scientific">Dokdonella fugitiva</name>
    <dbReference type="NCBI Taxonomy" id="328517"/>
    <lineage>
        <taxon>Bacteria</taxon>
        <taxon>Pseudomonadati</taxon>
        <taxon>Pseudomonadota</taxon>
        <taxon>Gammaproteobacteria</taxon>
        <taxon>Lysobacterales</taxon>
        <taxon>Rhodanobacteraceae</taxon>
        <taxon>Dokdonella</taxon>
    </lineage>
</organism>
<name>A0A4R2IDP3_9GAMM</name>
<dbReference type="Pfam" id="PF13202">
    <property type="entry name" value="EF-hand_5"/>
    <property type="match status" value="2"/>
</dbReference>
<feature type="domain" description="EF-hand" evidence="2">
    <location>
        <begin position="71"/>
        <end position="84"/>
    </location>
</feature>
<dbReference type="RefSeq" id="WP_131995441.1">
    <property type="nucleotide sequence ID" value="NZ_JACGXM010000013.1"/>
</dbReference>
<dbReference type="InterPro" id="IPR011992">
    <property type="entry name" value="EF-hand-dom_pair"/>
</dbReference>
<evidence type="ECO:0000256" key="1">
    <source>
        <dbReference type="SAM" id="SignalP"/>
    </source>
</evidence>
<dbReference type="Proteomes" id="UP000294862">
    <property type="component" value="Unassembled WGS sequence"/>
</dbReference>
<evidence type="ECO:0000259" key="2">
    <source>
        <dbReference type="Pfam" id="PF13202"/>
    </source>
</evidence>
<proteinExistence type="predicted"/>
<dbReference type="AlphaFoldDB" id="A0A4R2IDP3"/>
<feature type="domain" description="EF-hand" evidence="2">
    <location>
        <begin position="42"/>
        <end position="55"/>
    </location>
</feature>
<dbReference type="InterPro" id="IPR002048">
    <property type="entry name" value="EF_hand_dom"/>
</dbReference>
<feature type="chain" id="PRO_5020678485" evidence="1">
    <location>
        <begin position="22"/>
        <end position="109"/>
    </location>
</feature>
<sequence>MSRSVRWVAMVAAAVALCACAAPTMRVGDGASHAPADAAWVALDTDGDGVLSPGEVEGQHLVALQEDWSNADLDGDGRVSHAEFDAWWPWMTRVPEPGSMARLNASSRR</sequence>
<dbReference type="PROSITE" id="PS00018">
    <property type="entry name" value="EF_HAND_1"/>
    <property type="match status" value="1"/>
</dbReference>
<dbReference type="GO" id="GO:0005509">
    <property type="term" value="F:calcium ion binding"/>
    <property type="evidence" value="ECO:0007669"/>
    <property type="project" value="InterPro"/>
</dbReference>
<protein>
    <submittedName>
        <fullName evidence="3">EF hand domain-containing protein</fullName>
    </submittedName>
</protein>
<dbReference type="SUPFAM" id="SSF47473">
    <property type="entry name" value="EF-hand"/>
    <property type="match status" value="1"/>
</dbReference>
<dbReference type="EMBL" id="SLWQ01000002">
    <property type="protein sequence ID" value="TCO41688.1"/>
    <property type="molecule type" value="Genomic_DNA"/>
</dbReference>
<evidence type="ECO:0000313" key="4">
    <source>
        <dbReference type="Proteomes" id="UP000294862"/>
    </source>
</evidence>
<gene>
    <name evidence="3" type="ORF">EV148_10238</name>
</gene>
<dbReference type="Gene3D" id="1.10.238.10">
    <property type="entry name" value="EF-hand"/>
    <property type="match status" value="1"/>
</dbReference>
<feature type="signal peptide" evidence="1">
    <location>
        <begin position="1"/>
        <end position="21"/>
    </location>
</feature>
<evidence type="ECO:0000313" key="3">
    <source>
        <dbReference type="EMBL" id="TCO41688.1"/>
    </source>
</evidence>